<dbReference type="PRINTS" id="PR00455">
    <property type="entry name" value="HTHTETR"/>
</dbReference>
<dbReference type="PROSITE" id="PS50977">
    <property type="entry name" value="HTH_TETR_2"/>
    <property type="match status" value="1"/>
</dbReference>
<reference evidence="6" key="2">
    <citation type="submission" date="2020-09" db="EMBL/GenBank/DDBJ databases">
        <authorList>
            <person name="Sun Q."/>
            <person name="Zhou Y."/>
        </authorList>
    </citation>
    <scope>NUCLEOTIDE SEQUENCE</scope>
    <source>
        <strain evidence="6">CGMCC 4.7299</strain>
    </source>
</reference>
<dbReference type="Gene3D" id="1.10.357.10">
    <property type="entry name" value="Tetracycline Repressor, domain 2"/>
    <property type="match status" value="1"/>
</dbReference>
<reference evidence="6" key="1">
    <citation type="journal article" date="2014" name="Int. J. Syst. Evol. Microbiol.">
        <title>Complete genome sequence of Corynebacterium casei LMG S-19264T (=DSM 44701T), isolated from a smear-ripened cheese.</title>
        <authorList>
            <consortium name="US DOE Joint Genome Institute (JGI-PGF)"/>
            <person name="Walter F."/>
            <person name="Albersmeier A."/>
            <person name="Kalinowski J."/>
            <person name="Ruckert C."/>
        </authorList>
    </citation>
    <scope>NUCLEOTIDE SEQUENCE</scope>
    <source>
        <strain evidence="6">CGMCC 4.7299</strain>
    </source>
</reference>
<evidence type="ECO:0000256" key="1">
    <source>
        <dbReference type="ARBA" id="ARBA00023015"/>
    </source>
</evidence>
<dbReference type="InterPro" id="IPR001647">
    <property type="entry name" value="HTH_TetR"/>
</dbReference>
<organism evidence="6 7">
    <name type="scientific">Mangrovihabitans endophyticus</name>
    <dbReference type="NCBI Taxonomy" id="1751298"/>
    <lineage>
        <taxon>Bacteria</taxon>
        <taxon>Bacillati</taxon>
        <taxon>Actinomycetota</taxon>
        <taxon>Actinomycetes</taxon>
        <taxon>Micromonosporales</taxon>
        <taxon>Micromonosporaceae</taxon>
        <taxon>Mangrovihabitans</taxon>
    </lineage>
</organism>
<dbReference type="SUPFAM" id="SSF46689">
    <property type="entry name" value="Homeodomain-like"/>
    <property type="match status" value="1"/>
</dbReference>
<dbReference type="Gene3D" id="1.10.10.60">
    <property type="entry name" value="Homeodomain-like"/>
    <property type="match status" value="1"/>
</dbReference>
<dbReference type="GO" id="GO:0003700">
    <property type="term" value="F:DNA-binding transcription factor activity"/>
    <property type="evidence" value="ECO:0007669"/>
    <property type="project" value="TreeGrafter"/>
</dbReference>
<keyword evidence="1" id="KW-0805">Transcription regulation</keyword>
<evidence type="ECO:0000259" key="5">
    <source>
        <dbReference type="PROSITE" id="PS50977"/>
    </source>
</evidence>
<dbReference type="InterPro" id="IPR041347">
    <property type="entry name" value="MftR_C"/>
</dbReference>
<name>A0A8J3BZK8_9ACTN</name>
<evidence type="ECO:0000313" key="7">
    <source>
        <dbReference type="Proteomes" id="UP000656042"/>
    </source>
</evidence>
<dbReference type="GO" id="GO:0000976">
    <property type="term" value="F:transcription cis-regulatory region binding"/>
    <property type="evidence" value="ECO:0007669"/>
    <property type="project" value="TreeGrafter"/>
</dbReference>
<evidence type="ECO:0000313" key="6">
    <source>
        <dbReference type="EMBL" id="GGK97866.1"/>
    </source>
</evidence>
<keyword evidence="2 4" id="KW-0238">DNA-binding</keyword>
<dbReference type="PANTHER" id="PTHR30055">
    <property type="entry name" value="HTH-TYPE TRANSCRIPTIONAL REGULATOR RUTR"/>
    <property type="match status" value="1"/>
</dbReference>
<feature type="domain" description="HTH tetR-type" evidence="5">
    <location>
        <begin position="10"/>
        <end position="70"/>
    </location>
</feature>
<dbReference type="EMBL" id="BMMX01000015">
    <property type="protein sequence ID" value="GGK97866.1"/>
    <property type="molecule type" value="Genomic_DNA"/>
</dbReference>
<dbReference type="InterPro" id="IPR009057">
    <property type="entry name" value="Homeodomain-like_sf"/>
</dbReference>
<dbReference type="InterPro" id="IPR050109">
    <property type="entry name" value="HTH-type_TetR-like_transc_reg"/>
</dbReference>
<keyword evidence="7" id="KW-1185">Reference proteome</keyword>
<dbReference type="Proteomes" id="UP000656042">
    <property type="component" value="Unassembled WGS sequence"/>
</dbReference>
<accession>A0A8J3BZK8</accession>
<dbReference type="Pfam" id="PF17754">
    <property type="entry name" value="TetR_C_14"/>
    <property type="match status" value="1"/>
</dbReference>
<dbReference type="Pfam" id="PF00440">
    <property type="entry name" value="TetR_N"/>
    <property type="match status" value="1"/>
</dbReference>
<proteinExistence type="predicted"/>
<keyword evidence="3" id="KW-0804">Transcription</keyword>
<protein>
    <submittedName>
        <fullName evidence="6">TetR family transcriptional regulator</fullName>
    </submittedName>
</protein>
<sequence length="188" mass="20712">MSGLRERKKAETRRSLQEHALRLFAEKGYDATTVEEIAAAAGVSHMTFFRYFPSKPAVVENDDYDPMLAAAIRSRPPDEAPLTAIRHALVAALRAMPAGELSTVLARSRLIVREPTLRARQSEAQRATRQMFAESLAGRGALSDFERQVVAGAALAALTMAIEEWVRVDGRQELADLVECAMTSLTRE</sequence>
<evidence type="ECO:0000256" key="2">
    <source>
        <dbReference type="ARBA" id="ARBA00023125"/>
    </source>
</evidence>
<dbReference type="RefSeq" id="WP_189080299.1">
    <property type="nucleotide sequence ID" value="NZ_BMMX01000015.1"/>
</dbReference>
<comment type="caution">
    <text evidence="6">The sequence shown here is derived from an EMBL/GenBank/DDBJ whole genome shotgun (WGS) entry which is preliminary data.</text>
</comment>
<gene>
    <name evidence="6" type="ORF">GCM10012284_35090</name>
</gene>
<evidence type="ECO:0000256" key="3">
    <source>
        <dbReference type="ARBA" id="ARBA00023163"/>
    </source>
</evidence>
<dbReference type="AlphaFoldDB" id="A0A8J3BZK8"/>
<evidence type="ECO:0000256" key="4">
    <source>
        <dbReference type="PROSITE-ProRule" id="PRU00335"/>
    </source>
</evidence>
<feature type="DNA-binding region" description="H-T-H motif" evidence="4">
    <location>
        <begin position="33"/>
        <end position="52"/>
    </location>
</feature>
<dbReference type="PANTHER" id="PTHR30055:SF238">
    <property type="entry name" value="MYCOFACTOCIN BIOSYNTHESIS TRANSCRIPTIONAL REGULATOR MFTR-RELATED"/>
    <property type="match status" value="1"/>
</dbReference>